<evidence type="ECO:0000313" key="4">
    <source>
        <dbReference type="EMBL" id="NKX51176.1"/>
    </source>
</evidence>
<dbReference type="InterPro" id="IPR025646">
    <property type="entry name" value="DUF4350"/>
</dbReference>
<reference evidence="4 5" key="1">
    <citation type="submission" date="2020-04" db="EMBL/GenBank/DDBJ databases">
        <authorList>
            <person name="Liu S."/>
        </authorList>
    </citation>
    <scope>NUCLEOTIDE SEQUENCE [LARGE SCALE GENOMIC DNA]</scope>
    <source>
        <strain evidence="4 5">CGMCC 1.15091</strain>
    </source>
</reference>
<proteinExistence type="predicted"/>
<feature type="compositionally biased region" description="Low complexity" evidence="1">
    <location>
        <begin position="1"/>
        <end position="13"/>
    </location>
</feature>
<feature type="domain" description="DUF4350" evidence="3">
    <location>
        <begin position="72"/>
        <end position="244"/>
    </location>
</feature>
<gene>
    <name evidence="4" type="ORF">HER39_11500</name>
</gene>
<dbReference type="EMBL" id="JAAZSR010000184">
    <property type="protein sequence ID" value="NKX51176.1"/>
    <property type="molecule type" value="Genomic_DNA"/>
</dbReference>
<name>A0ABX1JS69_9MICC</name>
<feature type="transmembrane region" description="Helical" evidence="2">
    <location>
        <begin position="41"/>
        <end position="60"/>
    </location>
</feature>
<keyword evidence="2" id="KW-0472">Membrane</keyword>
<evidence type="ECO:0000259" key="3">
    <source>
        <dbReference type="Pfam" id="PF14258"/>
    </source>
</evidence>
<organism evidence="4 5">
    <name type="scientific">Arthrobacter deserti</name>
    <dbReference type="NCBI Taxonomy" id="1742687"/>
    <lineage>
        <taxon>Bacteria</taxon>
        <taxon>Bacillati</taxon>
        <taxon>Actinomycetota</taxon>
        <taxon>Actinomycetes</taxon>
        <taxon>Micrococcales</taxon>
        <taxon>Micrococcaceae</taxon>
        <taxon>Arthrobacter</taxon>
    </lineage>
</organism>
<evidence type="ECO:0000313" key="5">
    <source>
        <dbReference type="Proteomes" id="UP000523795"/>
    </source>
</evidence>
<sequence length="419" mass="42738">MSAPAAAALLPDAAPEPPGGTAGNRRRGGVRGAVHGRMRRWGFWALLLLLLAGMAALQLTRSPGESRDLSPGNAAPNGARAVAEVLRSQGVQVLVPGSLADARSMLESAEPAATLLLHDADGYLRADQLESLDGEAGRLVLVEPSLPQLRALAPGVLPAGLVPSEGGPLPADCTLPGPVAAGTLSRGGMAYRAPSLCFTFQTRAGSAGAYATADGGSTVVLGAGHALSNERITEAGNAALALHTLGSTGTLVWYQPTAADIAPAAEPQDPLSLLPAWVTPVSLWLMAVGVLAMLWRGRRLGPLVAEPLPVVVPAAETAEGRARLYQQSRAVARAAANLRAGTLTRLAAHLRLGPGTGAAAVVHAAAAALQAAAPDGPPSAAGYDPVRIEQLLRTYTPGTEAELASWAQDLLALEKEVIH</sequence>
<keyword evidence="2" id="KW-1133">Transmembrane helix</keyword>
<keyword evidence="2" id="KW-0812">Transmembrane</keyword>
<keyword evidence="5" id="KW-1185">Reference proteome</keyword>
<feature type="region of interest" description="Disordered" evidence="1">
    <location>
        <begin position="1"/>
        <end position="31"/>
    </location>
</feature>
<dbReference type="Pfam" id="PF14258">
    <property type="entry name" value="DUF4350"/>
    <property type="match status" value="1"/>
</dbReference>
<evidence type="ECO:0000256" key="1">
    <source>
        <dbReference type="SAM" id="MobiDB-lite"/>
    </source>
</evidence>
<protein>
    <submittedName>
        <fullName evidence="4">DUF4350 domain-containing protein</fullName>
    </submittedName>
</protein>
<accession>A0ABX1JS69</accession>
<comment type="caution">
    <text evidence="4">The sequence shown here is derived from an EMBL/GenBank/DDBJ whole genome shotgun (WGS) entry which is preliminary data.</text>
</comment>
<dbReference type="Proteomes" id="UP000523795">
    <property type="component" value="Unassembled WGS sequence"/>
</dbReference>
<evidence type="ECO:0000256" key="2">
    <source>
        <dbReference type="SAM" id="Phobius"/>
    </source>
</evidence>